<feature type="domain" description="COI1 F-box" evidence="2">
    <location>
        <begin position="11"/>
        <end position="51"/>
    </location>
</feature>
<dbReference type="Pfam" id="PF18511">
    <property type="entry name" value="F-box_5"/>
    <property type="match status" value="1"/>
</dbReference>
<dbReference type="GO" id="GO:0019005">
    <property type="term" value="C:SCF ubiquitin ligase complex"/>
    <property type="evidence" value="ECO:0007669"/>
    <property type="project" value="TreeGrafter"/>
</dbReference>
<dbReference type="EMBL" id="PKPP01001574">
    <property type="protein sequence ID" value="PWA81552.1"/>
    <property type="molecule type" value="Genomic_DNA"/>
</dbReference>
<dbReference type="GO" id="GO:0031146">
    <property type="term" value="P:SCF-dependent proteasomal ubiquitin-dependent protein catabolic process"/>
    <property type="evidence" value="ECO:0007669"/>
    <property type="project" value="TreeGrafter"/>
</dbReference>
<proteinExistence type="predicted"/>
<protein>
    <recommendedName>
        <fullName evidence="2">COI1 F-box domain-containing protein</fullName>
    </recommendedName>
</protein>
<dbReference type="InterPro" id="IPR006553">
    <property type="entry name" value="Leu-rich_rpt_Cys-con_subtyp"/>
</dbReference>
<feature type="region of interest" description="Disordered" evidence="1">
    <location>
        <begin position="556"/>
        <end position="603"/>
    </location>
</feature>
<dbReference type="PANTHER" id="PTHR13318:SF105">
    <property type="entry name" value="F-BOX_LRR-REPEAT PROTEIN 3"/>
    <property type="match status" value="1"/>
</dbReference>
<dbReference type="PANTHER" id="PTHR13318">
    <property type="entry name" value="PARTNER OF PAIRED, ISOFORM B-RELATED"/>
    <property type="match status" value="1"/>
</dbReference>
<organism evidence="3 4">
    <name type="scientific">Artemisia annua</name>
    <name type="common">Sweet wormwood</name>
    <dbReference type="NCBI Taxonomy" id="35608"/>
    <lineage>
        <taxon>Eukaryota</taxon>
        <taxon>Viridiplantae</taxon>
        <taxon>Streptophyta</taxon>
        <taxon>Embryophyta</taxon>
        <taxon>Tracheophyta</taxon>
        <taxon>Spermatophyta</taxon>
        <taxon>Magnoliopsida</taxon>
        <taxon>eudicotyledons</taxon>
        <taxon>Gunneridae</taxon>
        <taxon>Pentapetalae</taxon>
        <taxon>asterids</taxon>
        <taxon>campanulids</taxon>
        <taxon>Asterales</taxon>
        <taxon>Asteraceae</taxon>
        <taxon>Asteroideae</taxon>
        <taxon>Anthemideae</taxon>
        <taxon>Artemisiinae</taxon>
        <taxon>Artemisia</taxon>
    </lineage>
</organism>
<gene>
    <name evidence="3" type="ORF">CTI12_AA185080</name>
</gene>
<name>A0A2U1P729_ARTAN</name>
<evidence type="ECO:0000313" key="4">
    <source>
        <dbReference type="Proteomes" id="UP000245207"/>
    </source>
</evidence>
<evidence type="ECO:0000256" key="1">
    <source>
        <dbReference type="SAM" id="MobiDB-lite"/>
    </source>
</evidence>
<dbReference type="OrthoDB" id="550575at2759"/>
<accession>A0A2U1P729</accession>
<dbReference type="SUPFAM" id="SSF52047">
    <property type="entry name" value="RNI-like"/>
    <property type="match status" value="1"/>
</dbReference>
<feature type="compositionally biased region" description="Basic and acidic residues" evidence="1">
    <location>
        <begin position="578"/>
        <end position="591"/>
    </location>
</feature>
<evidence type="ECO:0000313" key="3">
    <source>
        <dbReference type="EMBL" id="PWA81552.1"/>
    </source>
</evidence>
<dbReference type="Proteomes" id="UP000245207">
    <property type="component" value="Unassembled WGS sequence"/>
</dbReference>
<dbReference type="STRING" id="35608.A0A2U1P729"/>
<dbReference type="SMART" id="SM00367">
    <property type="entry name" value="LRR_CC"/>
    <property type="match status" value="7"/>
</dbReference>
<dbReference type="Gene3D" id="3.80.10.10">
    <property type="entry name" value="Ribonuclease Inhibitor"/>
    <property type="match status" value="1"/>
</dbReference>
<evidence type="ECO:0000259" key="2">
    <source>
        <dbReference type="Pfam" id="PF18511"/>
    </source>
</evidence>
<dbReference type="InterPro" id="IPR032675">
    <property type="entry name" value="LRR_dom_sf"/>
</dbReference>
<dbReference type="InterPro" id="IPR041567">
    <property type="entry name" value="COI1_F-box"/>
</dbReference>
<reference evidence="3 4" key="1">
    <citation type="journal article" date="2018" name="Mol. Plant">
        <title>The genome of Artemisia annua provides insight into the evolution of Asteraceae family and artemisinin biosynthesis.</title>
        <authorList>
            <person name="Shen Q."/>
            <person name="Zhang L."/>
            <person name="Liao Z."/>
            <person name="Wang S."/>
            <person name="Yan T."/>
            <person name="Shi P."/>
            <person name="Liu M."/>
            <person name="Fu X."/>
            <person name="Pan Q."/>
            <person name="Wang Y."/>
            <person name="Lv Z."/>
            <person name="Lu X."/>
            <person name="Zhang F."/>
            <person name="Jiang W."/>
            <person name="Ma Y."/>
            <person name="Chen M."/>
            <person name="Hao X."/>
            <person name="Li L."/>
            <person name="Tang Y."/>
            <person name="Lv G."/>
            <person name="Zhou Y."/>
            <person name="Sun X."/>
            <person name="Brodelius P.E."/>
            <person name="Rose J.K.C."/>
            <person name="Tang K."/>
        </authorList>
    </citation>
    <scope>NUCLEOTIDE SEQUENCE [LARGE SCALE GENOMIC DNA]</scope>
    <source>
        <strain evidence="4">cv. Huhao1</strain>
        <tissue evidence="3">Leaf</tissue>
    </source>
</reference>
<comment type="caution">
    <text evidence="3">The sequence shown here is derived from an EMBL/GenBank/DDBJ whole genome shotgun (WGS) entry which is preliminary data.</text>
</comment>
<dbReference type="AlphaFoldDB" id="A0A2U1P729"/>
<feature type="compositionally biased region" description="Basic and acidic residues" evidence="1">
    <location>
        <begin position="557"/>
        <end position="570"/>
    </location>
</feature>
<dbReference type="Gene3D" id="1.20.1280.50">
    <property type="match status" value="1"/>
</dbReference>
<sequence length="666" mass="76049">MAPTKRKLEKTNVWEEVLDLVMPYIHNGEDQTSVSLVSRRFYEIDRITRKRVTVHAYYYLNPASLSERFPFLEALTLKGPPFIFNDRGGYAVRVTPWIEELELEDSPPFIFNDRGGYAVRVTPWIEELELEDSCLNLKELDICGLVVNDEDLKTLAQTRGMDLTSLKISKCEGFSTKGLWYVSRYCNRLRTLCVEYSDYRGHQVNDGVWIRQLALNSTGLERFHVTGTDFFNVEELTLLAKNCCNSLISLKIGDCHLSNLGDAFRYTSRLEHFSGNNWDEESELVGFRFPPNTRSLNVEDLPLTGYSIVLPFLNHLRKLKLVRYSLEYVCQCLLFKSCPNLEVLYTEDVCGDEGLQVIGQFCKKLRKLTHNGLVTHVGLIAMAKGCTNLESLNFRLGDISNEALECLGMHLKNLRKFRMKLVKKNGITDLPLDDGILDMLLGCKKLERLDITLRYDYVGLTDVGLGYIGKYGVNLRSLALKCVGNSNAGLVKLSKGCPNLRELKLRGCPFSEQVVTSSVFNIPSLRYVWFDSCDRHSSDLERSDLERSDLEISDFENSDHVSSDHERSSDLESSDCENSDHVSSDHERSSDLESSDCESIDRESSDLESSDRVRCHLALTHPEFELWYDFFQRIICADMEQVQEMCTIEHSCSTILADRDCIIIHT</sequence>
<keyword evidence="4" id="KW-1185">Reference proteome</keyword>